<reference evidence="1" key="1">
    <citation type="journal article" date="2021" name="Proc. Natl. Acad. Sci. U.S.A.">
        <title>A Catalog of Tens of Thousands of Viruses from Human Metagenomes Reveals Hidden Associations with Chronic Diseases.</title>
        <authorList>
            <person name="Tisza M.J."/>
            <person name="Buck C.B."/>
        </authorList>
    </citation>
    <scope>NUCLEOTIDE SEQUENCE</scope>
    <source>
        <strain evidence="1">Ct6bU4</strain>
    </source>
</reference>
<sequence length="47" mass="5275">MTATLRRLLLSLHLLGLGGVSLVRGARGMRRLLFFRAPRRGGRCRGR</sequence>
<evidence type="ECO:0000313" key="1">
    <source>
        <dbReference type="EMBL" id="DAG03704.1"/>
    </source>
</evidence>
<accession>A0A8S5VAJ2</accession>
<organism evidence="1">
    <name type="scientific">Siphoviridae sp. ct6bU4</name>
    <dbReference type="NCBI Taxonomy" id="2825344"/>
    <lineage>
        <taxon>Viruses</taxon>
        <taxon>Duplodnaviria</taxon>
        <taxon>Heunggongvirae</taxon>
        <taxon>Uroviricota</taxon>
        <taxon>Caudoviricetes</taxon>
    </lineage>
</organism>
<name>A0A8S5VAJ2_9CAUD</name>
<protein>
    <submittedName>
        <fullName evidence="1">Uncharacterized protein</fullName>
    </submittedName>
</protein>
<dbReference type="EMBL" id="BK016234">
    <property type="protein sequence ID" value="DAG03704.1"/>
    <property type="molecule type" value="Genomic_DNA"/>
</dbReference>
<proteinExistence type="predicted"/>